<organism evidence="12 13">
    <name type="scientific">Georgenia yuyongxinii</name>
    <dbReference type="NCBI Taxonomy" id="2589797"/>
    <lineage>
        <taxon>Bacteria</taxon>
        <taxon>Bacillati</taxon>
        <taxon>Actinomycetota</taxon>
        <taxon>Actinomycetes</taxon>
        <taxon>Micrococcales</taxon>
        <taxon>Bogoriellaceae</taxon>
        <taxon>Georgenia</taxon>
    </lineage>
</organism>
<evidence type="ECO:0000313" key="12">
    <source>
        <dbReference type="EMBL" id="TRW46752.1"/>
    </source>
</evidence>
<dbReference type="NCBIfam" id="NF002870">
    <property type="entry name" value="PRK03188.1"/>
    <property type="match status" value="1"/>
</dbReference>
<keyword evidence="6 9" id="KW-0418">Kinase</keyword>
<feature type="active site" evidence="9">
    <location>
        <position position="13"/>
    </location>
</feature>
<sequence>MTATQVQVRAPGKINLALHVGPPRPDGYHPLATLFQAVSLYEDVLARPSDEITLELRGRGTDLPTDAGNLAVRAAALLRETGGVDRGVHLTITKQVPVAGGMAGGSADAAATLLACDQLWGTGLSREELAELAAELGADVPFALTGMSAMGVGRGDLVTPVMSRGTYHWVLAVQGEGLSTPHVFKTFDELEGYTVPSAAAPGSDHAAPDGAGPRVDPGLLAALLSADPLVLAKHLTNDLQDAALDLRPELGDVLAAADRAGALAAVVSGSGPTVAALALDAPHAASVADVMRAAEVAAEVLTVTGPVPGARVLEHVHGRR</sequence>
<evidence type="ECO:0000256" key="5">
    <source>
        <dbReference type="ARBA" id="ARBA00022741"/>
    </source>
</evidence>
<accession>A0A552WVC4</accession>
<keyword evidence="7 9" id="KW-0067">ATP-binding</keyword>
<comment type="function">
    <text evidence="9">Catalyzes the phosphorylation of the position 2 hydroxy group of 4-diphosphocytidyl-2C-methyl-D-erythritol.</text>
</comment>
<evidence type="ECO:0000256" key="7">
    <source>
        <dbReference type="ARBA" id="ARBA00022840"/>
    </source>
</evidence>
<keyword evidence="13" id="KW-1185">Reference proteome</keyword>
<gene>
    <name evidence="9" type="primary">ispE</name>
    <name evidence="12" type="ORF">FJ693_04500</name>
</gene>
<dbReference type="Gene3D" id="3.30.70.890">
    <property type="entry name" value="GHMP kinase, C-terminal domain"/>
    <property type="match status" value="1"/>
</dbReference>
<dbReference type="InterPro" id="IPR006204">
    <property type="entry name" value="GHMP_kinase_N_dom"/>
</dbReference>
<keyword evidence="4 9" id="KW-0808">Transferase</keyword>
<dbReference type="GO" id="GO:0019288">
    <property type="term" value="P:isopentenyl diphosphate biosynthetic process, methylerythritol 4-phosphate pathway"/>
    <property type="evidence" value="ECO:0007669"/>
    <property type="project" value="UniProtKB-UniRule"/>
</dbReference>
<dbReference type="Pfam" id="PF08544">
    <property type="entry name" value="GHMP_kinases_C"/>
    <property type="match status" value="1"/>
</dbReference>
<comment type="pathway">
    <text evidence="9">Isoprenoid biosynthesis; isopentenyl diphosphate biosynthesis via DXP pathway; isopentenyl diphosphate from 1-deoxy-D-xylulose 5-phosphate: step 3/6.</text>
</comment>
<feature type="domain" description="GHMP kinase N-terminal" evidence="10">
    <location>
        <begin position="69"/>
        <end position="146"/>
    </location>
</feature>
<name>A0A552WVC4_9MICO</name>
<dbReference type="GO" id="GO:0016114">
    <property type="term" value="P:terpenoid biosynthetic process"/>
    <property type="evidence" value="ECO:0007669"/>
    <property type="project" value="UniProtKB-UniRule"/>
</dbReference>
<dbReference type="Gene3D" id="3.30.230.10">
    <property type="match status" value="1"/>
</dbReference>
<evidence type="ECO:0000256" key="8">
    <source>
        <dbReference type="ARBA" id="ARBA00032554"/>
    </source>
</evidence>
<reference evidence="12 13" key="1">
    <citation type="submission" date="2019-07" db="EMBL/GenBank/DDBJ databases">
        <title>Georgenia wutianyii sp. nov. and Georgenia *** sp. nov. isolated from plateau pika (Ochotona curzoniae) in the Qinghai-Tibet plateau of China.</title>
        <authorList>
            <person name="Tian Z."/>
        </authorList>
    </citation>
    <scope>NUCLEOTIDE SEQUENCE [LARGE SCALE GENOMIC DNA]</scope>
    <source>
        <strain evidence="12 13">Z446</strain>
    </source>
</reference>
<keyword evidence="9" id="KW-0414">Isoprene biosynthesis</keyword>
<evidence type="ECO:0000259" key="11">
    <source>
        <dbReference type="Pfam" id="PF08544"/>
    </source>
</evidence>
<dbReference type="SUPFAM" id="SSF55060">
    <property type="entry name" value="GHMP Kinase, C-terminal domain"/>
    <property type="match status" value="1"/>
</dbReference>
<comment type="caution">
    <text evidence="12">The sequence shown here is derived from an EMBL/GenBank/DDBJ whole genome shotgun (WGS) entry which is preliminary data.</text>
</comment>
<feature type="active site" evidence="9">
    <location>
        <position position="139"/>
    </location>
</feature>
<feature type="binding site" evidence="9">
    <location>
        <begin position="97"/>
        <end position="107"/>
    </location>
    <ligand>
        <name>ATP</name>
        <dbReference type="ChEBI" id="CHEBI:30616"/>
    </ligand>
</feature>
<dbReference type="UniPathway" id="UPA00056">
    <property type="reaction ID" value="UER00094"/>
</dbReference>
<proteinExistence type="inferred from homology"/>
<dbReference type="InterPro" id="IPR036554">
    <property type="entry name" value="GHMP_kinase_C_sf"/>
</dbReference>
<dbReference type="InterPro" id="IPR014721">
    <property type="entry name" value="Ribsml_uS5_D2-typ_fold_subgr"/>
</dbReference>
<feature type="domain" description="GHMP kinase C-terminal" evidence="11">
    <location>
        <begin position="220"/>
        <end position="294"/>
    </location>
</feature>
<comment type="similarity">
    <text evidence="1 9">Belongs to the GHMP kinase family. IspE subfamily.</text>
</comment>
<dbReference type="EC" id="2.7.1.148" evidence="2 9"/>
<evidence type="ECO:0000256" key="2">
    <source>
        <dbReference type="ARBA" id="ARBA00012052"/>
    </source>
</evidence>
<dbReference type="EMBL" id="VJXR01000007">
    <property type="protein sequence ID" value="TRW46752.1"/>
    <property type="molecule type" value="Genomic_DNA"/>
</dbReference>
<dbReference type="InterPro" id="IPR013750">
    <property type="entry name" value="GHMP_kinase_C_dom"/>
</dbReference>
<evidence type="ECO:0000256" key="4">
    <source>
        <dbReference type="ARBA" id="ARBA00022679"/>
    </source>
</evidence>
<evidence type="ECO:0000256" key="1">
    <source>
        <dbReference type="ARBA" id="ARBA00009684"/>
    </source>
</evidence>
<dbReference type="PIRSF" id="PIRSF010376">
    <property type="entry name" value="IspE"/>
    <property type="match status" value="1"/>
</dbReference>
<dbReference type="PANTHER" id="PTHR43527">
    <property type="entry name" value="4-DIPHOSPHOCYTIDYL-2-C-METHYL-D-ERYTHRITOL KINASE, CHLOROPLASTIC"/>
    <property type="match status" value="1"/>
</dbReference>
<keyword evidence="5 9" id="KW-0547">Nucleotide-binding</keyword>
<dbReference type="Pfam" id="PF00288">
    <property type="entry name" value="GHMP_kinases_N"/>
    <property type="match status" value="1"/>
</dbReference>
<dbReference type="InterPro" id="IPR020568">
    <property type="entry name" value="Ribosomal_Su5_D2-typ_SF"/>
</dbReference>
<evidence type="ECO:0000256" key="6">
    <source>
        <dbReference type="ARBA" id="ARBA00022777"/>
    </source>
</evidence>
<dbReference type="RefSeq" id="WP_143417333.1">
    <property type="nucleotide sequence ID" value="NZ_VJXR01000007.1"/>
</dbReference>
<evidence type="ECO:0000256" key="9">
    <source>
        <dbReference type="HAMAP-Rule" id="MF_00061"/>
    </source>
</evidence>
<dbReference type="PANTHER" id="PTHR43527:SF2">
    <property type="entry name" value="4-DIPHOSPHOCYTIDYL-2-C-METHYL-D-ERYTHRITOL KINASE, CHLOROPLASTIC"/>
    <property type="match status" value="1"/>
</dbReference>
<dbReference type="GO" id="GO:0005524">
    <property type="term" value="F:ATP binding"/>
    <property type="evidence" value="ECO:0007669"/>
    <property type="project" value="UniProtKB-UniRule"/>
</dbReference>
<dbReference type="SUPFAM" id="SSF54211">
    <property type="entry name" value="Ribosomal protein S5 domain 2-like"/>
    <property type="match status" value="1"/>
</dbReference>
<evidence type="ECO:0000313" key="13">
    <source>
        <dbReference type="Proteomes" id="UP000318693"/>
    </source>
</evidence>
<dbReference type="Proteomes" id="UP000318693">
    <property type="component" value="Unassembled WGS sequence"/>
</dbReference>
<protein>
    <recommendedName>
        <fullName evidence="3 9">4-diphosphocytidyl-2-C-methyl-D-erythritol kinase</fullName>
        <shortName evidence="9">CMK</shortName>
        <ecNumber evidence="2 9">2.7.1.148</ecNumber>
    </recommendedName>
    <alternativeName>
        <fullName evidence="8 9">4-(cytidine-5'-diphospho)-2-C-methyl-D-erythritol kinase</fullName>
    </alternativeName>
</protein>
<evidence type="ECO:0000259" key="10">
    <source>
        <dbReference type="Pfam" id="PF00288"/>
    </source>
</evidence>
<dbReference type="AlphaFoldDB" id="A0A552WVC4"/>
<dbReference type="NCBIfam" id="TIGR00154">
    <property type="entry name" value="ispE"/>
    <property type="match status" value="1"/>
</dbReference>
<dbReference type="GO" id="GO:0050515">
    <property type="term" value="F:4-(cytidine 5'-diphospho)-2-C-methyl-D-erythritol kinase activity"/>
    <property type="evidence" value="ECO:0007669"/>
    <property type="project" value="UniProtKB-UniRule"/>
</dbReference>
<dbReference type="HAMAP" id="MF_00061">
    <property type="entry name" value="IspE"/>
    <property type="match status" value="1"/>
</dbReference>
<evidence type="ECO:0000256" key="3">
    <source>
        <dbReference type="ARBA" id="ARBA00017473"/>
    </source>
</evidence>
<dbReference type="InterPro" id="IPR004424">
    <property type="entry name" value="IspE"/>
</dbReference>
<comment type="catalytic activity">
    <reaction evidence="9">
        <text>4-CDP-2-C-methyl-D-erythritol + ATP = 4-CDP-2-C-methyl-D-erythritol 2-phosphate + ADP + H(+)</text>
        <dbReference type="Rhea" id="RHEA:18437"/>
        <dbReference type="ChEBI" id="CHEBI:15378"/>
        <dbReference type="ChEBI" id="CHEBI:30616"/>
        <dbReference type="ChEBI" id="CHEBI:57823"/>
        <dbReference type="ChEBI" id="CHEBI:57919"/>
        <dbReference type="ChEBI" id="CHEBI:456216"/>
        <dbReference type="EC" id="2.7.1.148"/>
    </reaction>
</comment>